<dbReference type="PANTHER" id="PTHR43283">
    <property type="entry name" value="BETA-LACTAMASE-RELATED"/>
    <property type="match status" value="1"/>
</dbReference>
<dbReference type="InterPro" id="IPR006311">
    <property type="entry name" value="TAT_signal"/>
</dbReference>
<dbReference type="AlphaFoldDB" id="S9PGE9"/>
<organism evidence="2 3">
    <name type="scientific">Cystobacter fuscus (strain ATCC 25194 / DSM 2262 / NBRC 100088 / M29)</name>
    <dbReference type="NCBI Taxonomy" id="1242864"/>
    <lineage>
        <taxon>Bacteria</taxon>
        <taxon>Pseudomonadati</taxon>
        <taxon>Myxococcota</taxon>
        <taxon>Myxococcia</taxon>
        <taxon>Myxococcales</taxon>
        <taxon>Cystobacterineae</taxon>
        <taxon>Archangiaceae</taxon>
        <taxon>Cystobacter</taxon>
    </lineage>
</organism>
<dbReference type="PROSITE" id="PS51318">
    <property type="entry name" value="TAT"/>
    <property type="match status" value="1"/>
</dbReference>
<dbReference type="InterPro" id="IPR012338">
    <property type="entry name" value="Beta-lactam/transpept-like"/>
</dbReference>
<dbReference type="Pfam" id="PF00144">
    <property type="entry name" value="Beta-lactamase"/>
    <property type="match status" value="1"/>
</dbReference>
<comment type="caution">
    <text evidence="2">The sequence shown here is derived from an EMBL/GenBank/DDBJ whole genome shotgun (WGS) entry which is preliminary data.</text>
</comment>
<dbReference type="PROSITE" id="PS51257">
    <property type="entry name" value="PROKAR_LIPOPROTEIN"/>
    <property type="match status" value="1"/>
</dbReference>
<keyword evidence="3" id="KW-1185">Reference proteome</keyword>
<feature type="domain" description="Beta-lactamase-related" evidence="1">
    <location>
        <begin position="58"/>
        <end position="420"/>
    </location>
</feature>
<evidence type="ECO:0000313" key="3">
    <source>
        <dbReference type="Proteomes" id="UP000011682"/>
    </source>
</evidence>
<dbReference type="InterPro" id="IPR001466">
    <property type="entry name" value="Beta-lactam-related"/>
</dbReference>
<dbReference type="eggNOG" id="COG1680">
    <property type="taxonomic scope" value="Bacteria"/>
</dbReference>
<protein>
    <submittedName>
        <fullName evidence="2">Beta-lactamase class C protein</fullName>
    </submittedName>
</protein>
<evidence type="ECO:0000259" key="1">
    <source>
        <dbReference type="Pfam" id="PF00144"/>
    </source>
</evidence>
<sequence>MRRHGNDVGSEAISRRGVLMGAGALGVAALAGCGRTGTRGGSDTSGFSQAGLERLHTAMAAHVEQGELPGVVTLLARGDEVHADALGTLSFGDTTPMRRDTIFRIASMSKPIAGAAAMLLVEEGKLRLDEPVDRLLPELANRRVLKRPDGPIEDTVPALRPILVSDLLTLRLGTGAIMTPGDYPIVQAMNERGVGVGAELPTTPNADAWLQALGSLPLIHQPGEVWMYDTGITVLGALLARASGQPLETFLRERFFEPLGMKDTGFSVPADKLERLPTTYFRNPETKEFIVFDPPGKDSRFSQPPGFPSAAGGLVSTADDYLAFARMMLNRGAFPGGRILSERSVELMTTDHLTPEQKAVSPFSPGFWDKHGWGYAVSVITRHEPGDPRGFGWDGGYGTSCYWDPETGLIGILLTQRTMDSPTAPAAFVDFWRSAYEAIQGQSRT</sequence>
<evidence type="ECO:0000313" key="2">
    <source>
        <dbReference type="EMBL" id="EPX63445.1"/>
    </source>
</evidence>
<dbReference type="Gene3D" id="3.40.710.10">
    <property type="entry name" value="DD-peptidase/beta-lactamase superfamily"/>
    <property type="match status" value="1"/>
</dbReference>
<accession>S9PGE9</accession>
<dbReference type="EMBL" id="ANAH02000005">
    <property type="protein sequence ID" value="EPX63445.1"/>
    <property type="molecule type" value="Genomic_DNA"/>
</dbReference>
<dbReference type="InterPro" id="IPR050789">
    <property type="entry name" value="Diverse_Enzym_Activities"/>
</dbReference>
<reference evidence="2" key="1">
    <citation type="submission" date="2013-05" db="EMBL/GenBank/DDBJ databases">
        <title>Genome assembly of Cystobacter fuscus DSM 2262.</title>
        <authorList>
            <person name="Sharma G."/>
            <person name="Khatri I."/>
            <person name="Kaur C."/>
            <person name="Mayilraj S."/>
            <person name="Subramanian S."/>
        </authorList>
    </citation>
    <scope>NUCLEOTIDE SEQUENCE [LARGE SCALE GENOMIC DNA]</scope>
    <source>
        <strain evidence="2">DSM 2262</strain>
    </source>
</reference>
<dbReference type="Proteomes" id="UP000011682">
    <property type="component" value="Unassembled WGS sequence"/>
</dbReference>
<gene>
    <name evidence="2" type="ORF">D187_005851</name>
</gene>
<proteinExistence type="predicted"/>
<dbReference type="SUPFAM" id="SSF56601">
    <property type="entry name" value="beta-lactamase/transpeptidase-like"/>
    <property type="match status" value="1"/>
</dbReference>
<name>S9PGE9_CYSF2</name>
<dbReference type="PANTHER" id="PTHR43283:SF3">
    <property type="entry name" value="BETA-LACTAMASE FAMILY PROTEIN (AFU_ORTHOLOGUE AFUA_5G07500)"/>
    <property type="match status" value="1"/>
</dbReference>